<dbReference type="Pfam" id="PF01144">
    <property type="entry name" value="CoA_trans"/>
    <property type="match status" value="1"/>
</dbReference>
<dbReference type="SMART" id="SM00882">
    <property type="entry name" value="CoA_trans"/>
    <property type="match status" value="1"/>
</dbReference>
<evidence type="ECO:0000313" key="1">
    <source>
        <dbReference type="EMBL" id="MBW0138391.1"/>
    </source>
</evidence>
<sequence length="290" mass="30278">MTAVTARGPGTKVTDPAQVIASLPPVDVLALGGLALENRPATLVRAAVRAGLRTRVLTSSPAASWDADVLLVAGLVERLRIPHVSLGEAGLAPGVRAAADAGVVFEDLDEAVLIGSLIAAAEDSPYQVLHKLGANDVLDDNPLLDTRDGHRVVAACHPDVAFLHAPLGDSAGNLAYLGSRYADLLLARASTRVYAQVDAIVPTSVVRRVGIGVPGHLVDGIVAAPFAAHPTASGGCYSADVRHLAEYVRAVRTGAAQEYLQRYCRAERPAEYAELIGHPHLRTLETEALA</sequence>
<gene>
    <name evidence="1" type="ORF">I4I81_29610</name>
</gene>
<keyword evidence="2" id="KW-1185">Reference proteome</keyword>
<name>A0ABS6V1M0_9PSEU</name>
<organism evidence="1 2">
    <name type="scientific">Pseudonocardia abyssalis</name>
    <dbReference type="NCBI Taxonomy" id="2792008"/>
    <lineage>
        <taxon>Bacteria</taxon>
        <taxon>Bacillati</taxon>
        <taxon>Actinomycetota</taxon>
        <taxon>Actinomycetes</taxon>
        <taxon>Pseudonocardiales</taxon>
        <taxon>Pseudonocardiaceae</taxon>
        <taxon>Pseudonocardia</taxon>
    </lineage>
</organism>
<dbReference type="InterPro" id="IPR004165">
    <property type="entry name" value="CoA_trans_fam_I"/>
</dbReference>
<reference evidence="1 2" key="1">
    <citation type="submission" date="2020-11" db="EMBL/GenBank/DDBJ databases">
        <title>Pseudonocardia abyssalis sp. nov. and Pseudonocardia oceani sp. nov., description and phylogenomic analysis of two novel actinomycetes isolated from the deep Southern Ocean.</title>
        <authorList>
            <person name="Parra J."/>
        </authorList>
    </citation>
    <scope>NUCLEOTIDE SEQUENCE [LARGE SCALE GENOMIC DNA]</scope>
    <source>
        <strain evidence="1 2">KRD-168</strain>
    </source>
</reference>
<proteinExistence type="predicted"/>
<comment type="caution">
    <text evidence="1">The sequence shown here is derived from an EMBL/GenBank/DDBJ whole genome shotgun (WGS) entry which is preliminary data.</text>
</comment>
<dbReference type="RefSeq" id="WP_218600719.1">
    <property type="nucleotide sequence ID" value="NZ_JADQDJ010000001.1"/>
</dbReference>
<evidence type="ECO:0000313" key="2">
    <source>
        <dbReference type="Proteomes" id="UP000694287"/>
    </source>
</evidence>
<dbReference type="EMBL" id="JADQDK010000001">
    <property type="protein sequence ID" value="MBW0138391.1"/>
    <property type="molecule type" value="Genomic_DNA"/>
</dbReference>
<dbReference type="Proteomes" id="UP000694287">
    <property type="component" value="Unassembled WGS sequence"/>
</dbReference>
<protein>
    <submittedName>
        <fullName evidence="1">Glutaconate CoA-transferase</fullName>
    </submittedName>
</protein>
<accession>A0ABS6V1M0</accession>